<organism evidence="1 2">
    <name type="scientific">Gossypium trilobum</name>
    <dbReference type="NCBI Taxonomy" id="34281"/>
    <lineage>
        <taxon>Eukaryota</taxon>
        <taxon>Viridiplantae</taxon>
        <taxon>Streptophyta</taxon>
        <taxon>Embryophyta</taxon>
        <taxon>Tracheophyta</taxon>
        <taxon>Spermatophyta</taxon>
        <taxon>Magnoliopsida</taxon>
        <taxon>eudicotyledons</taxon>
        <taxon>Gunneridae</taxon>
        <taxon>Pentapetalae</taxon>
        <taxon>rosids</taxon>
        <taxon>malvids</taxon>
        <taxon>Malvales</taxon>
        <taxon>Malvaceae</taxon>
        <taxon>Malvoideae</taxon>
        <taxon>Gossypium</taxon>
    </lineage>
</organism>
<gene>
    <name evidence="1" type="ORF">Gotri_007484</name>
</gene>
<name>A0A7J9EHT4_9ROSI</name>
<dbReference type="EMBL" id="JABEZW010000008">
    <property type="protein sequence ID" value="MBA0772045.1"/>
    <property type="molecule type" value="Genomic_DNA"/>
</dbReference>
<evidence type="ECO:0000313" key="2">
    <source>
        <dbReference type="Proteomes" id="UP000593568"/>
    </source>
</evidence>
<proteinExistence type="predicted"/>
<protein>
    <submittedName>
        <fullName evidence="1">Uncharacterized protein</fullName>
    </submittedName>
</protein>
<keyword evidence="2" id="KW-1185">Reference proteome</keyword>
<dbReference type="AlphaFoldDB" id="A0A7J9EHT4"/>
<accession>A0A7J9EHT4</accession>
<reference evidence="1 2" key="1">
    <citation type="journal article" date="2019" name="Genome Biol. Evol.">
        <title>Insights into the evolution of the New World diploid cottons (Gossypium, subgenus Houzingenia) based on genome sequencing.</title>
        <authorList>
            <person name="Grover C.E."/>
            <person name="Arick M.A. 2nd"/>
            <person name="Thrash A."/>
            <person name="Conover J.L."/>
            <person name="Sanders W.S."/>
            <person name="Peterson D.G."/>
            <person name="Frelichowski J.E."/>
            <person name="Scheffler J.A."/>
            <person name="Scheffler B.E."/>
            <person name="Wendel J.F."/>
        </authorList>
    </citation>
    <scope>NUCLEOTIDE SEQUENCE [LARGE SCALE GENOMIC DNA]</scope>
    <source>
        <strain evidence="1">8</strain>
        <tissue evidence="1">Leaf</tissue>
    </source>
</reference>
<evidence type="ECO:0000313" key="1">
    <source>
        <dbReference type="EMBL" id="MBA0772045.1"/>
    </source>
</evidence>
<dbReference type="Proteomes" id="UP000593568">
    <property type="component" value="Unassembled WGS sequence"/>
</dbReference>
<comment type="caution">
    <text evidence="1">The sequence shown here is derived from an EMBL/GenBank/DDBJ whole genome shotgun (WGS) entry which is preliminary data.</text>
</comment>
<sequence length="36" mass="4123">MMFSTLTVMTIVLPKILQTYMMEISKSLELGTILMN</sequence>